<organism evidence="2 3">
    <name type="scientific">Bifidobacterium dolichotidis</name>
    <dbReference type="NCBI Taxonomy" id="2306976"/>
    <lineage>
        <taxon>Bacteria</taxon>
        <taxon>Bacillati</taxon>
        <taxon>Actinomycetota</taxon>
        <taxon>Actinomycetes</taxon>
        <taxon>Bifidobacteriales</taxon>
        <taxon>Bifidobacteriaceae</taxon>
        <taxon>Bifidobacterium</taxon>
    </lineage>
</organism>
<keyword evidence="3" id="KW-1185">Reference proteome</keyword>
<evidence type="ECO:0000256" key="1">
    <source>
        <dbReference type="SAM" id="Phobius"/>
    </source>
</evidence>
<dbReference type="PANTHER" id="PTHR34351:SF1">
    <property type="entry name" value="SLR1927 PROTEIN"/>
    <property type="match status" value="1"/>
</dbReference>
<accession>A0A430FRU4</accession>
<dbReference type="PANTHER" id="PTHR34351">
    <property type="entry name" value="SLR1927 PROTEIN-RELATED"/>
    <property type="match status" value="1"/>
</dbReference>
<keyword evidence="1" id="KW-0812">Transmembrane</keyword>
<dbReference type="EMBL" id="QXGM01000001">
    <property type="protein sequence ID" value="RSX55567.1"/>
    <property type="molecule type" value="Genomic_DNA"/>
</dbReference>
<comment type="caution">
    <text evidence="2">The sequence shown here is derived from an EMBL/GenBank/DDBJ whole genome shotgun (WGS) entry which is preliminary data.</text>
</comment>
<dbReference type="RefSeq" id="WP_164515811.1">
    <property type="nucleotide sequence ID" value="NZ_QXGM01000001.1"/>
</dbReference>
<protein>
    <submittedName>
        <fullName evidence="2">Uncharacterized protein</fullName>
    </submittedName>
</protein>
<feature type="transmembrane region" description="Helical" evidence="1">
    <location>
        <begin position="21"/>
        <end position="39"/>
    </location>
</feature>
<gene>
    <name evidence="2" type="ORF">D2E26_0130</name>
</gene>
<evidence type="ECO:0000313" key="3">
    <source>
        <dbReference type="Proteomes" id="UP000287609"/>
    </source>
</evidence>
<evidence type="ECO:0000313" key="2">
    <source>
        <dbReference type="EMBL" id="RSX55567.1"/>
    </source>
</evidence>
<sequence length="388" mass="42565">MTTIKFCKAKALRHNLPNITAQGWAMLVLCGIATALTICCGWLQSFAIAISSGALCLLSFIQALRSAPLQTQLVNLPDRTSVGSRVTASIQVTHTGHIPAKASTVTIPIGNSMQHIPIPALLPQQSITLPFSFTAEQREVLVIGPATVQCGDVFGLFQRNAAMSEHYQIHVAASTVAIRQWSLRGNADCDGLSSQQVVDDDLEFYALRQYTCNDDARRIHWPSSVRTQQPLLRQYVRTLQPSLVLLLNTHAQQYSSSEEFELAVSLHTSLALYAVQHHAHCAVRAGQLSYSAHSQSQVLDYSSQICEHNSTEQNPHVLVHSDYVVFVTGSAVEAQKTVHFQDLLSNATQYLIVQANSDQPSSIQRKATYTELTVQSLADLPLLLGVLR</sequence>
<dbReference type="AlphaFoldDB" id="A0A430FRU4"/>
<keyword evidence="1" id="KW-0472">Membrane</keyword>
<proteinExistence type="predicted"/>
<keyword evidence="1" id="KW-1133">Transmembrane helix</keyword>
<dbReference type="Proteomes" id="UP000287609">
    <property type="component" value="Unassembled WGS sequence"/>
</dbReference>
<reference evidence="2 3" key="1">
    <citation type="submission" date="2018-09" db="EMBL/GenBank/DDBJ databases">
        <title>Characterization of the phylogenetic diversity of five novel species belonging to the genus Bifidobacterium.</title>
        <authorList>
            <person name="Lugli G.A."/>
            <person name="Duranti S."/>
            <person name="Milani C."/>
        </authorList>
    </citation>
    <scope>NUCLEOTIDE SEQUENCE [LARGE SCALE GENOMIC DNA]</scope>
    <source>
        <strain evidence="2 3">2036B</strain>
    </source>
</reference>
<name>A0A430FRU4_9BIFI</name>